<evidence type="ECO:0000313" key="10">
    <source>
        <dbReference type="Ensembl" id="ENSMMDP00005009088.1"/>
    </source>
</evidence>
<evidence type="ECO:0000256" key="4">
    <source>
        <dbReference type="ARBA" id="ARBA00022807"/>
    </source>
</evidence>
<dbReference type="Proteomes" id="UP000472263">
    <property type="component" value="Chromosome 11"/>
</dbReference>
<gene>
    <name evidence="10" type="primary">ctss1</name>
</gene>
<reference evidence="10" key="2">
    <citation type="submission" date="2025-08" db="UniProtKB">
        <authorList>
            <consortium name="Ensembl"/>
        </authorList>
    </citation>
    <scope>IDENTIFICATION</scope>
</reference>
<accession>A0A667X598</accession>
<dbReference type="Ensembl" id="ENSMMDT00005009336.1">
    <property type="protein sequence ID" value="ENSMMDP00005009088.1"/>
    <property type="gene ID" value="ENSMMDG00005004164.1"/>
</dbReference>
<feature type="domain" description="Cathepsin propeptide inhibitor" evidence="9">
    <location>
        <begin position="26"/>
        <end position="89"/>
    </location>
</feature>
<dbReference type="InterPro" id="IPR038765">
    <property type="entry name" value="Papain-like_cys_pep_sf"/>
</dbReference>
<organism evidence="10 11">
    <name type="scientific">Myripristis murdjan</name>
    <name type="common">pinecone soldierfish</name>
    <dbReference type="NCBI Taxonomy" id="586833"/>
    <lineage>
        <taxon>Eukaryota</taxon>
        <taxon>Metazoa</taxon>
        <taxon>Chordata</taxon>
        <taxon>Craniata</taxon>
        <taxon>Vertebrata</taxon>
        <taxon>Euteleostomi</taxon>
        <taxon>Actinopterygii</taxon>
        <taxon>Neopterygii</taxon>
        <taxon>Teleostei</taxon>
        <taxon>Neoteleostei</taxon>
        <taxon>Acanthomorphata</taxon>
        <taxon>Holocentriformes</taxon>
        <taxon>Holocentridae</taxon>
        <taxon>Myripristis</taxon>
    </lineage>
</organism>
<dbReference type="SMART" id="SM00848">
    <property type="entry name" value="Inhibitor_I29"/>
    <property type="match status" value="1"/>
</dbReference>
<keyword evidence="4" id="KW-0788">Thiol protease</keyword>
<keyword evidence="7" id="KW-0732">Signal</keyword>
<dbReference type="CDD" id="cd02248">
    <property type="entry name" value="Peptidase_C1A"/>
    <property type="match status" value="1"/>
</dbReference>
<keyword evidence="3" id="KW-0378">Hydrolase</keyword>
<reference evidence="10" key="1">
    <citation type="submission" date="2019-06" db="EMBL/GenBank/DDBJ databases">
        <authorList>
            <consortium name="Wellcome Sanger Institute Data Sharing"/>
        </authorList>
    </citation>
    <scope>NUCLEOTIDE SEQUENCE [LARGE SCALE GENOMIC DNA]</scope>
</reference>
<dbReference type="InterPro" id="IPR000668">
    <property type="entry name" value="Peptidase_C1A_C"/>
</dbReference>
<dbReference type="InterPro" id="IPR039417">
    <property type="entry name" value="Peptidase_C1A_papain-like"/>
</dbReference>
<dbReference type="FunFam" id="3.90.70.10:FF:000006">
    <property type="entry name" value="Cathepsin S"/>
    <property type="match status" value="1"/>
</dbReference>
<evidence type="ECO:0000256" key="3">
    <source>
        <dbReference type="ARBA" id="ARBA00022801"/>
    </source>
</evidence>
<dbReference type="SMART" id="SM00645">
    <property type="entry name" value="Pept_C1"/>
    <property type="match status" value="1"/>
</dbReference>
<name>A0A667X598_9TELE</name>
<dbReference type="PROSITE" id="PS00139">
    <property type="entry name" value="THIOL_PROTEASE_CYS"/>
    <property type="match status" value="1"/>
</dbReference>
<evidence type="ECO:0000259" key="8">
    <source>
        <dbReference type="SMART" id="SM00645"/>
    </source>
</evidence>
<dbReference type="InterPro" id="IPR000169">
    <property type="entry name" value="Pept_cys_AS"/>
</dbReference>
<dbReference type="GO" id="GO:0008234">
    <property type="term" value="F:cysteine-type peptidase activity"/>
    <property type="evidence" value="ECO:0007669"/>
    <property type="project" value="UniProtKB-KW"/>
</dbReference>
<evidence type="ECO:0000256" key="1">
    <source>
        <dbReference type="ARBA" id="ARBA00008455"/>
    </source>
</evidence>
<dbReference type="InterPro" id="IPR025661">
    <property type="entry name" value="Pept_asp_AS"/>
</dbReference>
<dbReference type="SUPFAM" id="SSF54001">
    <property type="entry name" value="Cysteine proteinases"/>
    <property type="match status" value="1"/>
</dbReference>
<dbReference type="Gene3D" id="3.90.70.10">
    <property type="entry name" value="Cysteine proteinases"/>
    <property type="match status" value="1"/>
</dbReference>
<evidence type="ECO:0000259" key="9">
    <source>
        <dbReference type="SMART" id="SM00848"/>
    </source>
</evidence>
<dbReference type="Pfam" id="PF00112">
    <property type="entry name" value="Peptidase_C1"/>
    <property type="match status" value="1"/>
</dbReference>
<dbReference type="InterPro" id="IPR013201">
    <property type="entry name" value="Prot_inhib_I29"/>
</dbReference>
<dbReference type="InParanoid" id="A0A667X598"/>
<evidence type="ECO:0000256" key="5">
    <source>
        <dbReference type="ARBA" id="ARBA00023145"/>
    </source>
</evidence>
<dbReference type="PRINTS" id="PR00705">
    <property type="entry name" value="PAPAIN"/>
</dbReference>
<keyword evidence="5" id="KW-0865">Zymogen</keyword>
<evidence type="ECO:0000313" key="11">
    <source>
        <dbReference type="Proteomes" id="UP000472263"/>
    </source>
</evidence>
<dbReference type="GeneTree" id="ENSGT00940000166429"/>
<feature type="signal peptide" evidence="7">
    <location>
        <begin position="1"/>
        <end position="16"/>
    </location>
</feature>
<dbReference type="InterPro" id="IPR013128">
    <property type="entry name" value="Peptidase_C1A"/>
</dbReference>
<dbReference type="PROSITE" id="PS00639">
    <property type="entry name" value="THIOL_PROTEASE_HIS"/>
    <property type="match status" value="1"/>
</dbReference>
<feature type="chain" id="PRO_5025563714" evidence="7">
    <location>
        <begin position="17"/>
        <end position="336"/>
    </location>
</feature>
<keyword evidence="6" id="KW-1015">Disulfide bond</keyword>
<reference evidence="10" key="3">
    <citation type="submission" date="2025-09" db="UniProtKB">
        <authorList>
            <consortium name="Ensembl"/>
        </authorList>
    </citation>
    <scope>IDENTIFICATION</scope>
</reference>
<sequence>MHSVCVVLLFTRGVLGQSSSALNEQWEEWKVKYQKVYNNQSESLYRREVWEKNLQLVLRHNQEASAGRHTFTMGLNHLADMVYFSPASFRFYAWKTWFLYLFLSWMEDPNHFRNWTSKQVSDASIPSSVDWRQKGMVSPVQNQGFCGSCWAFSAVGALEGQMKKKTGSLVPLSPQNLVDCSTNDGNHGCRGGYISKAFTYIIRNGGIDSAHFYPYEYRVNLRIFPNKKIYIYVLPRGDEKTLQQAVGTVGPVAAAINAMLPSFHHYRGGLYNAPGCNPRLINHAVLIVGYGTDRGEDFWLVKNSWGTAWGEAGYLRLARNKNNLCGIANFAIYPKL</sequence>
<comment type="similarity">
    <text evidence="1">Belongs to the peptidase C1 family.</text>
</comment>
<dbReference type="GO" id="GO:0006508">
    <property type="term" value="P:proteolysis"/>
    <property type="evidence" value="ECO:0007669"/>
    <property type="project" value="UniProtKB-KW"/>
</dbReference>
<evidence type="ECO:0000256" key="7">
    <source>
        <dbReference type="SAM" id="SignalP"/>
    </source>
</evidence>
<feature type="domain" description="Peptidase C1A papain C-terminal" evidence="8">
    <location>
        <begin position="125"/>
        <end position="335"/>
    </location>
</feature>
<dbReference type="AlphaFoldDB" id="A0A667X598"/>
<proteinExistence type="inferred from homology"/>
<dbReference type="PROSITE" id="PS00640">
    <property type="entry name" value="THIOL_PROTEASE_ASN"/>
    <property type="match status" value="1"/>
</dbReference>
<protein>
    <submittedName>
        <fullName evidence="10">Cathepsin S, ortholog 1</fullName>
    </submittedName>
</protein>
<keyword evidence="2" id="KW-0645">Protease</keyword>
<dbReference type="Pfam" id="PF08246">
    <property type="entry name" value="Inhibitor_I29"/>
    <property type="match status" value="1"/>
</dbReference>
<evidence type="ECO:0000256" key="6">
    <source>
        <dbReference type="ARBA" id="ARBA00023157"/>
    </source>
</evidence>
<keyword evidence="11" id="KW-1185">Reference proteome</keyword>
<dbReference type="PANTHER" id="PTHR12411">
    <property type="entry name" value="CYSTEINE PROTEASE FAMILY C1-RELATED"/>
    <property type="match status" value="1"/>
</dbReference>
<dbReference type="InterPro" id="IPR025660">
    <property type="entry name" value="Pept_his_AS"/>
</dbReference>
<evidence type="ECO:0000256" key="2">
    <source>
        <dbReference type="ARBA" id="ARBA00022670"/>
    </source>
</evidence>